<dbReference type="WBParaSite" id="MCU_004116-RB">
    <property type="protein sequence ID" value="MCU_004116-RB"/>
    <property type="gene ID" value="MCU_004116"/>
</dbReference>
<name>A0A5K3F154_MESCO</name>
<evidence type="ECO:0000256" key="2">
    <source>
        <dbReference type="SAM" id="SignalP"/>
    </source>
</evidence>
<dbReference type="Gene3D" id="3.40.33.10">
    <property type="entry name" value="CAP"/>
    <property type="match status" value="1"/>
</dbReference>
<dbReference type="CDD" id="cd05380">
    <property type="entry name" value="CAP_euk"/>
    <property type="match status" value="1"/>
</dbReference>
<evidence type="ECO:0000256" key="1">
    <source>
        <dbReference type="SAM" id="Phobius"/>
    </source>
</evidence>
<evidence type="ECO:0000259" key="3">
    <source>
        <dbReference type="SMART" id="SM00198"/>
    </source>
</evidence>
<dbReference type="PANTHER" id="PTHR10334">
    <property type="entry name" value="CYSTEINE-RICH SECRETORY PROTEIN-RELATED"/>
    <property type="match status" value="1"/>
</dbReference>
<keyword evidence="1" id="KW-1133">Transmembrane helix</keyword>
<dbReference type="Pfam" id="PF00188">
    <property type="entry name" value="CAP"/>
    <property type="match status" value="1"/>
</dbReference>
<accession>A0A5K3F154</accession>
<keyword evidence="1" id="KW-0812">Transmembrane</keyword>
<dbReference type="SUPFAM" id="SSF55797">
    <property type="entry name" value="PR-1-like"/>
    <property type="match status" value="1"/>
</dbReference>
<evidence type="ECO:0000313" key="4">
    <source>
        <dbReference type="WBParaSite" id="MCU_004116-RB"/>
    </source>
</evidence>
<dbReference type="InterPro" id="IPR014044">
    <property type="entry name" value="CAP_dom"/>
</dbReference>
<dbReference type="InterPro" id="IPR035940">
    <property type="entry name" value="CAP_sf"/>
</dbReference>
<keyword evidence="1" id="KW-0472">Membrane</keyword>
<dbReference type="AlphaFoldDB" id="A0A5K3F154"/>
<feature type="domain" description="SCP" evidence="3">
    <location>
        <begin position="25"/>
        <end position="164"/>
    </location>
</feature>
<dbReference type="InterPro" id="IPR001283">
    <property type="entry name" value="CRISP-related"/>
</dbReference>
<protein>
    <submittedName>
        <fullName evidence="4">SCP domain-containing protein</fullName>
    </submittedName>
</protein>
<feature type="chain" id="PRO_5024464199" evidence="2">
    <location>
        <begin position="20"/>
        <end position="250"/>
    </location>
</feature>
<organism evidence="4">
    <name type="scientific">Mesocestoides corti</name>
    <name type="common">Flatworm</name>
    <dbReference type="NCBI Taxonomy" id="53468"/>
    <lineage>
        <taxon>Eukaryota</taxon>
        <taxon>Metazoa</taxon>
        <taxon>Spiralia</taxon>
        <taxon>Lophotrochozoa</taxon>
        <taxon>Platyhelminthes</taxon>
        <taxon>Cestoda</taxon>
        <taxon>Eucestoda</taxon>
        <taxon>Cyclophyllidea</taxon>
        <taxon>Mesocestoididae</taxon>
        <taxon>Mesocestoides</taxon>
    </lineage>
</organism>
<sequence>MRVMLKSIFLLALTCSMLAEFPSKEERDAIIECHTILRERVKPTASNMQLLTYSTKMEQLAHEFVSSCEDHIQDFSKKFQNVGIITPYFGDQKPPYQDVLCDVDSSTYNFEQDHCFGSCYDYKQMVWAASTEVGCAIHQCPPDNSDLRPFYDMACVYSPGEMTLVGRPYKEGPSCSNCPQGYGCHRKQCYAKPSPPITSTLPQTTTPSTFHPTEITTTMPQYDAATTSISSLISVVPIILPFLLILHVLH</sequence>
<proteinExistence type="predicted"/>
<reference evidence="4" key="1">
    <citation type="submission" date="2019-11" db="UniProtKB">
        <authorList>
            <consortium name="WormBaseParasite"/>
        </authorList>
    </citation>
    <scope>IDENTIFICATION</scope>
</reference>
<feature type="signal peptide" evidence="2">
    <location>
        <begin position="1"/>
        <end position="19"/>
    </location>
</feature>
<feature type="transmembrane region" description="Helical" evidence="1">
    <location>
        <begin position="229"/>
        <end position="249"/>
    </location>
</feature>
<dbReference type="SMART" id="SM00198">
    <property type="entry name" value="SCP"/>
    <property type="match status" value="1"/>
</dbReference>
<keyword evidence="2" id="KW-0732">Signal</keyword>